<evidence type="ECO:0000256" key="1">
    <source>
        <dbReference type="ARBA" id="ARBA00022741"/>
    </source>
</evidence>
<keyword evidence="5" id="KW-1185">Reference proteome</keyword>
<evidence type="ECO:0000259" key="3">
    <source>
        <dbReference type="Pfam" id="PF23559"/>
    </source>
</evidence>
<feature type="domain" description="Disease resistance protein winged helix" evidence="3">
    <location>
        <begin position="2"/>
        <end position="38"/>
    </location>
</feature>
<dbReference type="EMBL" id="JBFOLK010000008">
    <property type="protein sequence ID" value="KAL2493286.1"/>
    <property type="molecule type" value="Genomic_DNA"/>
</dbReference>
<dbReference type="Proteomes" id="UP001604336">
    <property type="component" value="Unassembled WGS sequence"/>
</dbReference>
<accession>A0ABD1RXW4</accession>
<dbReference type="InterPro" id="IPR036388">
    <property type="entry name" value="WH-like_DNA-bd_sf"/>
</dbReference>
<dbReference type="Gene3D" id="1.10.10.10">
    <property type="entry name" value="Winged helix-like DNA-binding domain superfamily/Winged helix DNA-binding domain"/>
    <property type="match status" value="1"/>
</dbReference>
<dbReference type="PANTHER" id="PTHR15140:SF37">
    <property type="entry name" value="UBIQUITIN-LIKE DOMAIN-CONTAINING PROTEIN"/>
    <property type="match status" value="1"/>
</dbReference>
<reference evidence="5" key="1">
    <citation type="submission" date="2024-07" db="EMBL/GenBank/DDBJ databases">
        <title>Two chromosome-level genome assemblies of Korean endemic species Abeliophyllum distichum and Forsythia ovata (Oleaceae).</title>
        <authorList>
            <person name="Jang H."/>
        </authorList>
    </citation>
    <scope>NUCLEOTIDE SEQUENCE [LARGE SCALE GENOMIC DNA]</scope>
</reference>
<evidence type="ECO:0000313" key="4">
    <source>
        <dbReference type="EMBL" id="KAL2493286.1"/>
    </source>
</evidence>
<keyword evidence="1" id="KW-0547">Nucleotide-binding</keyword>
<evidence type="ECO:0000313" key="5">
    <source>
        <dbReference type="Proteomes" id="UP001604336"/>
    </source>
</evidence>
<comment type="caution">
    <text evidence="4">The sequence shown here is derived from an EMBL/GenBank/DDBJ whole genome shotgun (WGS) entry which is preliminary data.</text>
</comment>
<protein>
    <submittedName>
        <fullName evidence="4">NB-ARC domain-containing protein</fullName>
    </submittedName>
</protein>
<name>A0ABD1RXW4_9LAMI</name>
<evidence type="ECO:0000256" key="2">
    <source>
        <dbReference type="ARBA" id="ARBA00022840"/>
    </source>
</evidence>
<dbReference type="PANTHER" id="PTHR15140">
    <property type="entry name" value="TUBULIN-SPECIFIC CHAPERONE E"/>
    <property type="match status" value="1"/>
</dbReference>
<keyword evidence="2" id="KW-0067">ATP-binding</keyword>
<proteinExistence type="predicted"/>
<gene>
    <name evidence="4" type="ORF">Adt_28914</name>
</gene>
<dbReference type="Pfam" id="PF23559">
    <property type="entry name" value="WHD_DRP"/>
    <property type="match status" value="1"/>
</dbReference>
<dbReference type="InterPro" id="IPR058922">
    <property type="entry name" value="WHD_DRP"/>
</dbReference>
<organism evidence="4 5">
    <name type="scientific">Abeliophyllum distichum</name>
    <dbReference type="NCBI Taxonomy" id="126358"/>
    <lineage>
        <taxon>Eukaryota</taxon>
        <taxon>Viridiplantae</taxon>
        <taxon>Streptophyta</taxon>
        <taxon>Embryophyta</taxon>
        <taxon>Tracheophyta</taxon>
        <taxon>Spermatophyta</taxon>
        <taxon>Magnoliopsida</taxon>
        <taxon>eudicotyledons</taxon>
        <taxon>Gunneridae</taxon>
        <taxon>Pentapetalae</taxon>
        <taxon>asterids</taxon>
        <taxon>lamiids</taxon>
        <taxon>Lamiales</taxon>
        <taxon>Oleaceae</taxon>
        <taxon>Forsythieae</taxon>
        <taxon>Abeliophyllum</taxon>
    </lineage>
</organism>
<sequence>MAYEYLVDLIDRSLIQVIERSSLGRVKTCNVHDLLHDMCTRKGERENFLKEVQSFELVKVLDWSRKNFSIPDLTHEQWVNLRLESLRVTFHPYYVIQSISLPLNIRKLTLLCFRMSWKQVKIIGRLPNLVVLKLRVGGFEGRQWNTTKGGFQQLKVLKLS</sequence>
<dbReference type="AlphaFoldDB" id="A0ABD1RXW4"/>